<evidence type="ECO:0000256" key="7">
    <source>
        <dbReference type="ARBA" id="ARBA00031423"/>
    </source>
</evidence>
<sequence length="74" mass="8126">MRRSKSCNGRAMEGVITEDVVRLRRSIGAPGMAVLQFGFGSDAENPHLPHNHEQNQVVYTGTHDNDTVFISACV</sequence>
<dbReference type="GO" id="GO:0005975">
    <property type="term" value="P:carbohydrate metabolic process"/>
    <property type="evidence" value="ECO:0007669"/>
    <property type="project" value="InterPro"/>
</dbReference>
<dbReference type="AlphaFoldDB" id="A0AAW2RN88"/>
<protein>
    <recommendedName>
        <fullName evidence="3">4-alpha-glucanotransferase</fullName>
        <ecNumber evidence="3">2.4.1.25</ecNumber>
    </recommendedName>
    <alternativeName>
        <fullName evidence="7">Amylomaltase</fullName>
    </alternativeName>
    <alternativeName>
        <fullName evidence="8">Disproportionating enzyme</fullName>
    </alternativeName>
</protein>
<evidence type="ECO:0000256" key="2">
    <source>
        <dbReference type="ARBA" id="ARBA00005684"/>
    </source>
</evidence>
<comment type="catalytic activity">
    <reaction evidence="1">
        <text>Transfers a segment of a (1-&gt;4)-alpha-D-glucan to a new position in an acceptor, which may be glucose or a (1-&gt;4)-alpha-D-glucan.</text>
        <dbReference type="EC" id="2.4.1.25"/>
    </reaction>
</comment>
<organism evidence="9">
    <name type="scientific">Sesamum angustifolium</name>
    <dbReference type="NCBI Taxonomy" id="2727405"/>
    <lineage>
        <taxon>Eukaryota</taxon>
        <taxon>Viridiplantae</taxon>
        <taxon>Streptophyta</taxon>
        <taxon>Embryophyta</taxon>
        <taxon>Tracheophyta</taxon>
        <taxon>Spermatophyta</taxon>
        <taxon>Magnoliopsida</taxon>
        <taxon>eudicotyledons</taxon>
        <taxon>Gunneridae</taxon>
        <taxon>Pentapetalae</taxon>
        <taxon>asterids</taxon>
        <taxon>lamiids</taxon>
        <taxon>Lamiales</taxon>
        <taxon>Pedaliaceae</taxon>
        <taxon>Sesamum</taxon>
    </lineage>
</organism>
<evidence type="ECO:0000256" key="1">
    <source>
        <dbReference type="ARBA" id="ARBA00000439"/>
    </source>
</evidence>
<name>A0AAW2RN88_9LAMI</name>
<evidence type="ECO:0000256" key="6">
    <source>
        <dbReference type="ARBA" id="ARBA00023277"/>
    </source>
</evidence>
<feature type="non-terminal residue" evidence="9">
    <location>
        <position position="74"/>
    </location>
</feature>
<evidence type="ECO:0000256" key="8">
    <source>
        <dbReference type="ARBA" id="ARBA00031501"/>
    </source>
</evidence>
<evidence type="ECO:0000256" key="3">
    <source>
        <dbReference type="ARBA" id="ARBA00012560"/>
    </source>
</evidence>
<dbReference type="PANTHER" id="PTHR32438:SF5">
    <property type="entry name" value="4-ALPHA-GLUCANOTRANSFERASE DPE1, CHLOROPLASTIC_AMYLOPLASTIC"/>
    <property type="match status" value="1"/>
</dbReference>
<comment type="similarity">
    <text evidence="2">Belongs to the disproportionating enzyme family.</text>
</comment>
<reference evidence="9" key="2">
    <citation type="journal article" date="2024" name="Plant">
        <title>Genomic evolution and insights into agronomic trait innovations of Sesamum species.</title>
        <authorList>
            <person name="Miao H."/>
            <person name="Wang L."/>
            <person name="Qu L."/>
            <person name="Liu H."/>
            <person name="Sun Y."/>
            <person name="Le M."/>
            <person name="Wang Q."/>
            <person name="Wei S."/>
            <person name="Zheng Y."/>
            <person name="Lin W."/>
            <person name="Duan Y."/>
            <person name="Cao H."/>
            <person name="Xiong S."/>
            <person name="Wang X."/>
            <person name="Wei L."/>
            <person name="Li C."/>
            <person name="Ma Q."/>
            <person name="Ju M."/>
            <person name="Zhao R."/>
            <person name="Li G."/>
            <person name="Mu C."/>
            <person name="Tian Q."/>
            <person name="Mei H."/>
            <person name="Zhang T."/>
            <person name="Gao T."/>
            <person name="Zhang H."/>
        </authorList>
    </citation>
    <scope>NUCLEOTIDE SEQUENCE</scope>
    <source>
        <strain evidence="9">G01</strain>
    </source>
</reference>
<comment type="caution">
    <text evidence="9">The sequence shown here is derived from an EMBL/GenBank/DDBJ whole genome shotgun (WGS) entry which is preliminary data.</text>
</comment>
<dbReference type="GO" id="GO:0004134">
    <property type="term" value="F:4-alpha-glucanotransferase activity"/>
    <property type="evidence" value="ECO:0007669"/>
    <property type="project" value="UniProtKB-EC"/>
</dbReference>
<accession>A0AAW2RN88</accession>
<keyword evidence="4" id="KW-0328">Glycosyltransferase</keyword>
<dbReference type="EMBL" id="JACGWK010000001">
    <property type="protein sequence ID" value="KAL0381567.1"/>
    <property type="molecule type" value="Genomic_DNA"/>
</dbReference>
<evidence type="ECO:0000256" key="5">
    <source>
        <dbReference type="ARBA" id="ARBA00022679"/>
    </source>
</evidence>
<reference evidence="9" key="1">
    <citation type="submission" date="2020-06" db="EMBL/GenBank/DDBJ databases">
        <authorList>
            <person name="Li T."/>
            <person name="Hu X."/>
            <person name="Zhang T."/>
            <person name="Song X."/>
            <person name="Zhang H."/>
            <person name="Dai N."/>
            <person name="Sheng W."/>
            <person name="Hou X."/>
            <person name="Wei L."/>
        </authorList>
    </citation>
    <scope>NUCLEOTIDE SEQUENCE</scope>
    <source>
        <strain evidence="9">G01</strain>
        <tissue evidence="9">Leaf</tissue>
    </source>
</reference>
<dbReference type="EC" id="2.4.1.25" evidence="3"/>
<dbReference type="Gene3D" id="3.20.20.80">
    <property type="entry name" value="Glycosidases"/>
    <property type="match status" value="1"/>
</dbReference>
<evidence type="ECO:0000256" key="4">
    <source>
        <dbReference type="ARBA" id="ARBA00022676"/>
    </source>
</evidence>
<gene>
    <name evidence="9" type="ORF">Sangu_0221000</name>
</gene>
<evidence type="ECO:0000313" key="9">
    <source>
        <dbReference type="EMBL" id="KAL0381567.1"/>
    </source>
</evidence>
<dbReference type="SUPFAM" id="SSF51445">
    <property type="entry name" value="(Trans)glycosidases"/>
    <property type="match status" value="1"/>
</dbReference>
<keyword evidence="5" id="KW-0808">Transferase</keyword>
<dbReference type="InterPro" id="IPR017853">
    <property type="entry name" value="GH"/>
</dbReference>
<keyword evidence="6" id="KW-0119">Carbohydrate metabolism</keyword>
<proteinExistence type="inferred from homology"/>
<dbReference type="PANTHER" id="PTHR32438">
    <property type="entry name" value="4-ALPHA-GLUCANOTRANSFERASE DPE1, CHLOROPLASTIC/AMYLOPLASTIC"/>
    <property type="match status" value="1"/>
</dbReference>
<dbReference type="InterPro" id="IPR003385">
    <property type="entry name" value="Glyco_hydro_77"/>
</dbReference>
<dbReference type="Pfam" id="PF02446">
    <property type="entry name" value="Glyco_hydro_77"/>
    <property type="match status" value="1"/>
</dbReference>